<name>D8ULB3_VOLCA</name>
<keyword evidence="4" id="KW-1185">Reference proteome</keyword>
<dbReference type="eggNOG" id="KOG3017">
    <property type="taxonomic scope" value="Eukaryota"/>
</dbReference>
<dbReference type="SUPFAM" id="SSF55797">
    <property type="entry name" value="PR-1-like"/>
    <property type="match status" value="1"/>
</dbReference>
<dbReference type="InterPro" id="IPR035940">
    <property type="entry name" value="CAP_sf"/>
</dbReference>
<proteinExistence type="predicted"/>
<dbReference type="InParanoid" id="D8ULB3"/>
<dbReference type="OrthoDB" id="535247at2759"/>
<dbReference type="PRINTS" id="PR01217">
    <property type="entry name" value="PRICHEXTENSN"/>
</dbReference>
<feature type="region of interest" description="Disordered" evidence="1">
    <location>
        <begin position="23"/>
        <end position="131"/>
    </location>
</feature>
<dbReference type="SMART" id="SM00198">
    <property type="entry name" value="SCP"/>
    <property type="match status" value="1"/>
</dbReference>
<dbReference type="GeneID" id="9621297"/>
<evidence type="ECO:0000256" key="1">
    <source>
        <dbReference type="SAM" id="MobiDB-lite"/>
    </source>
</evidence>
<dbReference type="AlphaFoldDB" id="D8ULB3"/>
<accession>D8ULB3</accession>
<dbReference type="Proteomes" id="UP000001058">
    <property type="component" value="Unassembled WGS sequence"/>
</dbReference>
<organism evidence="4">
    <name type="scientific">Volvox carteri f. nagariensis</name>
    <dbReference type="NCBI Taxonomy" id="3068"/>
    <lineage>
        <taxon>Eukaryota</taxon>
        <taxon>Viridiplantae</taxon>
        <taxon>Chlorophyta</taxon>
        <taxon>core chlorophytes</taxon>
        <taxon>Chlorophyceae</taxon>
        <taxon>CS clade</taxon>
        <taxon>Chlamydomonadales</taxon>
        <taxon>Volvocaceae</taxon>
        <taxon>Volvox</taxon>
    </lineage>
</organism>
<feature type="compositionally biased region" description="Pro residues" evidence="1">
    <location>
        <begin position="37"/>
        <end position="128"/>
    </location>
</feature>
<evidence type="ECO:0000259" key="2">
    <source>
        <dbReference type="SMART" id="SM00198"/>
    </source>
</evidence>
<dbReference type="EMBL" id="GL378543">
    <property type="protein sequence ID" value="EFJ39483.1"/>
    <property type="molecule type" value="Genomic_DNA"/>
</dbReference>
<dbReference type="Gene3D" id="3.40.33.10">
    <property type="entry name" value="CAP"/>
    <property type="match status" value="1"/>
</dbReference>
<dbReference type="PROSITE" id="PS01010">
    <property type="entry name" value="CRISP_2"/>
    <property type="match status" value="1"/>
</dbReference>
<dbReference type="KEGG" id="vcn:VOLCADRAFT_108621"/>
<dbReference type="GO" id="GO:0005576">
    <property type="term" value="C:extracellular region"/>
    <property type="evidence" value="ECO:0007669"/>
    <property type="project" value="InterPro"/>
</dbReference>
<evidence type="ECO:0000313" key="3">
    <source>
        <dbReference type="EMBL" id="EFJ39483.1"/>
    </source>
</evidence>
<dbReference type="InterPro" id="IPR014044">
    <property type="entry name" value="CAP_dom"/>
</dbReference>
<gene>
    <name evidence="3" type="ORF">VOLCADRAFT_108621</name>
</gene>
<protein>
    <recommendedName>
        <fullName evidence="2">SCP domain-containing protein</fullName>
    </recommendedName>
</protein>
<dbReference type="PANTHER" id="PTHR10334">
    <property type="entry name" value="CYSTEINE-RICH SECRETORY PROTEIN-RELATED"/>
    <property type="match status" value="1"/>
</dbReference>
<evidence type="ECO:0000313" key="4">
    <source>
        <dbReference type="Proteomes" id="UP000001058"/>
    </source>
</evidence>
<dbReference type="InterPro" id="IPR001283">
    <property type="entry name" value="CRISP-related"/>
</dbReference>
<reference evidence="3 4" key="1">
    <citation type="journal article" date="2010" name="Science">
        <title>Genomic analysis of organismal complexity in the multicellular green alga Volvox carteri.</title>
        <authorList>
            <person name="Prochnik S.E."/>
            <person name="Umen J."/>
            <person name="Nedelcu A.M."/>
            <person name="Hallmann A."/>
            <person name="Miller S.M."/>
            <person name="Nishii I."/>
            <person name="Ferris P."/>
            <person name="Kuo A."/>
            <person name="Mitros T."/>
            <person name="Fritz-Laylin L.K."/>
            <person name="Hellsten U."/>
            <person name="Chapman J."/>
            <person name="Simakov O."/>
            <person name="Rensing S.A."/>
            <person name="Terry A."/>
            <person name="Pangilinan J."/>
            <person name="Kapitonov V."/>
            <person name="Jurka J."/>
            <person name="Salamov A."/>
            <person name="Shapiro H."/>
            <person name="Schmutz J."/>
            <person name="Grimwood J."/>
            <person name="Lindquist E."/>
            <person name="Lucas S."/>
            <person name="Grigoriev I.V."/>
            <person name="Schmitt R."/>
            <person name="Kirk D."/>
            <person name="Rokhsar D.S."/>
        </authorList>
    </citation>
    <scope>NUCLEOTIDE SEQUENCE [LARGE SCALE GENOMIC DNA]</scope>
    <source>
        <strain evidence="4">f. Nagariensis / Eve</strain>
    </source>
</reference>
<dbReference type="Pfam" id="PF00188">
    <property type="entry name" value="CAP"/>
    <property type="match status" value="2"/>
</dbReference>
<dbReference type="RefSeq" id="XP_002959449.1">
    <property type="nucleotide sequence ID" value="XM_002959403.1"/>
</dbReference>
<dbReference type="InterPro" id="IPR018244">
    <property type="entry name" value="Allrgn_V5/Tpx1_CS"/>
</dbReference>
<feature type="domain" description="SCP" evidence="2">
    <location>
        <begin position="230"/>
        <end position="399"/>
    </location>
</feature>
<sequence>MSPLVLLLISGALAASVVVSSPVITKAPQPRLSFGPPKSPAPGPPSPKPPSPKPPSPKPPSPKPPSPKPPSPKPPSPRPFPSPVQATPPPMPRPPPPSPRPSPPPPRRPPPQPSPRPPPRPLVSPSPPSICADQEPLASSCPIWKSSGFCTPMHFAIDQSVVDYCCADREPLASSCPIWKSSGYCAPGHFVNNQSVADYWCRKTCGTCVWPPNAPSPPPLPGDAIIGGCADPAAALLLHNQYRARHGSPALGWNNTLAQQAKVERIRWVQQLTTSIQPNLADQRRLNLVPGQLNWAANLALNNSCSSYYEGIGNENLYTMSTSSQTSPLNCSRAVEAWYDEISLYKFTSTPYTDNTFSSIACFSQLVWASTVQVGCAAARGMNCYVVSCRYAPLGNYDTDSDFLANVLPPVTTRRSLEEYVAAVDHVLPTSGDRDGRVVITSGA</sequence>